<reference evidence="2 3" key="1">
    <citation type="submission" date="2022-03" db="EMBL/GenBank/DDBJ databases">
        <title>Luteimonas soily sp. nov., a novel bacterium isolated from the soil.</title>
        <authorList>
            <person name="Zhang X."/>
        </authorList>
    </citation>
    <scope>NUCLEOTIDE SEQUENCE [LARGE SCALE GENOMIC DNA]</scope>
    <source>
        <strain evidence="2 3">50</strain>
    </source>
</reference>
<gene>
    <name evidence="2" type="ORF">MQC88_12575</name>
</gene>
<organism evidence="2 3">
    <name type="scientific">Cognatiluteimonas sedimenti</name>
    <dbReference type="NCBI Taxonomy" id="2927791"/>
    <lineage>
        <taxon>Bacteria</taxon>
        <taxon>Pseudomonadati</taxon>
        <taxon>Pseudomonadota</taxon>
        <taxon>Gammaproteobacteria</taxon>
        <taxon>Lysobacterales</taxon>
        <taxon>Lysobacteraceae</taxon>
        <taxon>Cognatiluteimonas</taxon>
    </lineage>
</organism>
<dbReference type="Proteomes" id="UP001165423">
    <property type="component" value="Unassembled WGS sequence"/>
</dbReference>
<keyword evidence="3" id="KW-1185">Reference proteome</keyword>
<protein>
    <submittedName>
        <fullName evidence="2">Uncharacterized protein</fullName>
    </submittedName>
</protein>
<name>A0ABT0A756_9GAMM</name>
<accession>A0ABT0A756</accession>
<proteinExistence type="predicted"/>
<sequence>MPELAFEYALQCWNGVAEFRQAAGLDGQLPARDTHADDSAGADAAQTPAP</sequence>
<evidence type="ECO:0000313" key="2">
    <source>
        <dbReference type="EMBL" id="MCJ0826777.1"/>
    </source>
</evidence>
<evidence type="ECO:0000313" key="3">
    <source>
        <dbReference type="Proteomes" id="UP001165423"/>
    </source>
</evidence>
<evidence type="ECO:0000256" key="1">
    <source>
        <dbReference type="SAM" id="MobiDB-lite"/>
    </source>
</evidence>
<dbReference type="EMBL" id="JALGCL010000005">
    <property type="protein sequence ID" value="MCJ0826777.1"/>
    <property type="molecule type" value="Genomic_DNA"/>
</dbReference>
<feature type="region of interest" description="Disordered" evidence="1">
    <location>
        <begin position="28"/>
        <end position="50"/>
    </location>
</feature>
<dbReference type="RefSeq" id="WP_243322608.1">
    <property type="nucleotide sequence ID" value="NZ_JALGCL010000005.1"/>
</dbReference>
<comment type="caution">
    <text evidence="2">The sequence shown here is derived from an EMBL/GenBank/DDBJ whole genome shotgun (WGS) entry which is preliminary data.</text>
</comment>